<evidence type="ECO:0000256" key="1">
    <source>
        <dbReference type="SAM" id="MobiDB-lite"/>
    </source>
</evidence>
<evidence type="ECO:0000313" key="3">
    <source>
        <dbReference type="EMBL" id="KAL3398121.1"/>
    </source>
</evidence>
<name>A0ABD2WYP0_9HYME</name>
<organism evidence="3 4">
    <name type="scientific">Trichogramma kaykai</name>
    <dbReference type="NCBI Taxonomy" id="54128"/>
    <lineage>
        <taxon>Eukaryota</taxon>
        <taxon>Metazoa</taxon>
        <taxon>Ecdysozoa</taxon>
        <taxon>Arthropoda</taxon>
        <taxon>Hexapoda</taxon>
        <taxon>Insecta</taxon>
        <taxon>Pterygota</taxon>
        <taxon>Neoptera</taxon>
        <taxon>Endopterygota</taxon>
        <taxon>Hymenoptera</taxon>
        <taxon>Apocrita</taxon>
        <taxon>Proctotrupomorpha</taxon>
        <taxon>Chalcidoidea</taxon>
        <taxon>Trichogrammatidae</taxon>
        <taxon>Trichogramma</taxon>
    </lineage>
</organism>
<dbReference type="SUPFAM" id="SSF56219">
    <property type="entry name" value="DNase I-like"/>
    <property type="match status" value="1"/>
</dbReference>
<dbReference type="Pfam" id="PF03372">
    <property type="entry name" value="Exo_endo_phos"/>
    <property type="match status" value="1"/>
</dbReference>
<feature type="region of interest" description="Disordered" evidence="1">
    <location>
        <begin position="281"/>
        <end position="302"/>
    </location>
</feature>
<dbReference type="Gene3D" id="3.60.10.10">
    <property type="entry name" value="Endonuclease/exonuclease/phosphatase"/>
    <property type="match status" value="1"/>
</dbReference>
<sequence length="528" mass="60333">MTMENISAILHGINDLRLNFNLSELLHSTVHYNLFTHNLVTGLARLASAKMVDETQKETLFKNNRNNETLNADLMEWQQNCYKRARDESNEHLSIISKKSATTGILSESVNQKMSQSQIQNAIENDKAMTVYSANAKGPYSILVKYREFSNKPLNIYSIGKIVHNLYRSVIEVKKDGRFRGQVIFRDRDEPNLSLTDGKFGLHGLYTYIPSNKQSRKGVIKNIPTDLSDMELKSALKSDIAISQVTRLNKKSNDKENLQGNSLWIPTTSVLVHFEGNTLPKKQQKQQQLQHHHQQQQRQLQHQLYQQQQQIQQQQLEPAESPISTLKNKVSTEPLQSSSQSTISSSIMEKLNPRSVSNKLILHKEAYNYDVVVLIETWLQDTKSFNLKGFNVVRFDRQTGNGGGLAICIRNNLFYENTRINFSSSILEIGSVVIYLDSDKRLLTACYRTQRINNQDNNLTINIWNNLIRAIVNHDTKYFVLGGDFNAHHPLWGSDKACENGNIISDNLDPDNIILLNDRSPTHFSLSY</sequence>
<comment type="caution">
    <text evidence="3">The sequence shown here is derived from an EMBL/GenBank/DDBJ whole genome shotgun (WGS) entry which is preliminary data.</text>
</comment>
<protein>
    <recommendedName>
        <fullName evidence="2">Endonuclease/exonuclease/phosphatase domain-containing protein</fullName>
    </recommendedName>
</protein>
<dbReference type="InterPro" id="IPR036691">
    <property type="entry name" value="Endo/exonu/phosph_ase_sf"/>
</dbReference>
<dbReference type="EMBL" id="JBJJXI010000060">
    <property type="protein sequence ID" value="KAL3398121.1"/>
    <property type="molecule type" value="Genomic_DNA"/>
</dbReference>
<dbReference type="Proteomes" id="UP001627154">
    <property type="component" value="Unassembled WGS sequence"/>
</dbReference>
<accession>A0ABD2WYP0</accession>
<evidence type="ECO:0000313" key="4">
    <source>
        <dbReference type="Proteomes" id="UP001627154"/>
    </source>
</evidence>
<keyword evidence="4" id="KW-1185">Reference proteome</keyword>
<dbReference type="InterPro" id="IPR005135">
    <property type="entry name" value="Endo/exonuclease/phosphatase"/>
</dbReference>
<reference evidence="3 4" key="1">
    <citation type="journal article" date="2024" name="bioRxiv">
        <title>A reference genome for Trichogramma kaykai: A tiny desert-dwelling parasitoid wasp with competing sex-ratio distorters.</title>
        <authorList>
            <person name="Culotta J."/>
            <person name="Lindsey A.R."/>
        </authorList>
    </citation>
    <scope>NUCLEOTIDE SEQUENCE [LARGE SCALE GENOMIC DNA]</scope>
    <source>
        <strain evidence="3 4">KSX58</strain>
    </source>
</reference>
<evidence type="ECO:0000259" key="2">
    <source>
        <dbReference type="Pfam" id="PF03372"/>
    </source>
</evidence>
<gene>
    <name evidence="3" type="ORF">TKK_008330</name>
</gene>
<dbReference type="AlphaFoldDB" id="A0ABD2WYP0"/>
<proteinExistence type="predicted"/>
<feature type="domain" description="Endonuclease/exonuclease/phosphatase" evidence="2">
    <location>
        <begin position="366"/>
        <end position="504"/>
    </location>
</feature>